<dbReference type="PANTHER" id="PTHR39087:SF2">
    <property type="entry name" value="UPF0104 MEMBRANE PROTEIN MJ1595"/>
    <property type="match status" value="1"/>
</dbReference>
<comment type="subcellular location">
    <subcellularLocation>
        <location evidence="1">Cell membrane</location>
        <topology evidence="1">Multi-pass membrane protein</topology>
    </subcellularLocation>
</comment>
<dbReference type="PANTHER" id="PTHR39087">
    <property type="entry name" value="UPF0104 MEMBRANE PROTEIN MJ1595"/>
    <property type="match status" value="1"/>
</dbReference>
<dbReference type="eggNOG" id="COG0392">
    <property type="taxonomic scope" value="Bacteria"/>
</dbReference>
<feature type="transmembrane region" description="Helical" evidence="6">
    <location>
        <begin position="33"/>
        <end position="52"/>
    </location>
</feature>
<evidence type="ECO:0000256" key="2">
    <source>
        <dbReference type="ARBA" id="ARBA00022475"/>
    </source>
</evidence>
<dbReference type="GO" id="GO:0005886">
    <property type="term" value="C:plasma membrane"/>
    <property type="evidence" value="ECO:0007669"/>
    <property type="project" value="UniProtKB-SubCell"/>
</dbReference>
<keyword evidence="3 6" id="KW-0812">Transmembrane</keyword>
<dbReference type="STRING" id="234267.Acid_5547"/>
<feature type="transmembrane region" description="Helical" evidence="6">
    <location>
        <begin position="257"/>
        <end position="275"/>
    </location>
</feature>
<evidence type="ECO:0000256" key="6">
    <source>
        <dbReference type="SAM" id="Phobius"/>
    </source>
</evidence>
<protein>
    <submittedName>
        <fullName evidence="7">Uncharacterized protein</fullName>
    </submittedName>
</protein>
<keyword evidence="4 6" id="KW-1133">Transmembrane helix</keyword>
<dbReference type="EMBL" id="CP000473">
    <property type="protein sequence ID" value="ABJ86494.1"/>
    <property type="molecule type" value="Genomic_DNA"/>
</dbReference>
<dbReference type="Pfam" id="PF03706">
    <property type="entry name" value="LPG_synthase_TM"/>
    <property type="match status" value="1"/>
</dbReference>
<evidence type="ECO:0000256" key="4">
    <source>
        <dbReference type="ARBA" id="ARBA00022989"/>
    </source>
</evidence>
<dbReference type="AlphaFoldDB" id="Q01V21"/>
<dbReference type="KEGG" id="sus:Acid_5547"/>
<proteinExistence type="predicted"/>
<dbReference type="NCBIfam" id="TIGR00374">
    <property type="entry name" value="flippase-like domain"/>
    <property type="match status" value="1"/>
</dbReference>
<evidence type="ECO:0000313" key="7">
    <source>
        <dbReference type="EMBL" id="ABJ86494.1"/>
    </source>
</evidence>
<evidence type="ECO:0000256" key="5">
    <source>
        <dbReference type="ARBA" id="ARBA00023136"/>
    </source>
</evidence>
<feature type="transmembrane region" description="Helical" evidence="6">
    <location>
        <begin position="64"/>
        <end position="85"/>
    </location>
</feature>
<accession>Q01V21</accession>
<organism evidence="7">
    <name type="scientific">Solibacter usitatus (strain Ellin6076)</name>
    <dbReference type="NCBI Taxonomy" id="234267"/>
    <lineage>
        <taxon>Bacteria</taxon>
        <taxon>Pseudomonadati</taxon>
        <taxon>Acidobacteriota</taxon>
        <taxon>Terriglobia</taxon>
        <taxon>Bryobacterales</taxon>
        <taxon>Solibacteraceae</taxon>
        <taxon>Candidatus Solibacter</taxon>
    </lineage>
</organism>
<sequence>MNGFRERPQAIIKAVDPAEKPQRRKIPKWLPQVLGYSLSAGCLIWVLHGYPINDLGPTLRSLDWRWVLLAVISDLAVYVVHGWRWTVLLSPVSRLSLWRTVQAIYIGLFANEVLPLRTGEVIRCYLLAHWNDLRLSLVFASAAVERIIDGVWMLAAFMLTASFVRGIPRDLIILVQVLGVLLMACAGVLFWVVKHRHHAHAVLSESRWSATIRHIVEGLQLMGNPRSLGLTAAISLLYFGLQILSVFALMKAYGLDLSFWVAGGVLTLVRLSTVVPNAPGNLGLINLACVMALGIFEVEKTDAKTFSIILFVTLTLPLLIGGAVATALTGVNIGELRDRARRSVE</sequence>
<feature type="transmembrane region" description="Helical" evidence="6">
    <location>
        <begin position="171"/>
        <end position="193"/>
    </location>
</feature>
<feature type="transmembrane region" description="Helical" evidence="6">
    <location>
        <begin position="305"/>
        <end position="328"/>
    </location>
</feature>
<name>Q01V21_SOLUE</name>
<gene>
    <name evidence="7" type="ordered locus">Acid_5547</name>
</gene>
<feature type="transmembrane region" description="Helical" evidence="6">
    <location>
        <begin position="228"/>
        <end position="250"/>
    </location>
</feature>
<evidence type="ECO:0000256" key="3">
    <source>
        <dbReference type="ARBA" id="ARBA00022692"/>
    </source>
</evidence>
<feature type="transmembrane region" description="Helical" evidence="6">
    <location>
        <begin position="136"/>
        <end position="159"/>
    </location>
</feature>
<keyword evidence="2" id="KW-1003">Cell membrane</keyword>
<keyword evidence="5 6" id="KW-0472">Membrane</keyword>
<dbReference type="InParanoid" id="Q01V21"/>
<evidence type="ECO:0000256" key="1">
    <source>
        <dbReference type="ARBA" id="ARBA00004651"/>
    </source>
</evidence>
<dbReference type="InterPro" id="IPR022791">
    <property type="entry name" value="L-PG_synthase/AglD"/>
</dbReference>
<reference evidence="7" key="1">
    <citation type="submission" date="2006-10" db="EMBL/GenBank/DDBJ databases">
        <title>Complete sequence of Solibacter usitatus Ellin6076.</title>
        <authorList>
            <consortium name="US DOE Joint Genome Institute"/>
            <person name="Copeland A."/>
            <person name="Lucas S."/>
            <person name="Lapidus A."/>
            <person name="Barry K."/>
            <person name="Detter J.C."/>
            <person name="Glavina del Rio T."/>
            <person name="Hammon N."/>
            <person name="Israni S."/>
            <person name="Dalin E."/>
            <person name="Tice H."/>
            <person name="Pitluck S."/>
            <person name="Thompson L.S."/>
            <person name="Brettin T."/>
            <person name="Bruce D."/>
            <person name="Han C."/>
            <person name="Tapia R."/>
            <person name="Gilna P."/>
            <person name="Schmutz J."/>
            <person name="Larimer F."/>
            <person name="Land M."/>
            <person name="Hauser L."/>
            <person name="Kyrpides N."/>
            <person name="Mikhailova N."/>
            <person name="Janssen P.H."/>
            <person name="Kuske C.R."/>
            <person name="Richardson P."/>
        </authorList>
    </citation>
    <scope>NUCLEOTIDE SEQUENCE</scope>
    <source>
        <strain evidence="7">Ellin6076</strain>
    </source>
</reference>
<feature type="transmembrane region" description="Helical" evidence="6">
    <location>
        <begin position="97"/>
        <end position="116"/>
    </location>
</feature>
<dbReference type="HOGENOM" id="CLU_048072_3_1_0"/>